<accession>A0A0M3IA28</accession>
<organism evidence="1 2">
    <name type="scientific">Ascaris lumbricoides</name>
    <name type="common">Giant roundworm</name>
    <dbReference type="NCBI Taxonomy" id="6252"/>
    <lineage>
        <taxon>Eukaryota</taxon>
        <taxon>Metazoa</taxon>
        <taxon>Ecdysozoa</taxon>
        <taxon>Nematoda</taxon>
        <taxon>Chromadorea</taxon>
        <taxon>Rhabditida</taxon>
        <taxon>Spirurina</taxon>
        <taxon>Ascaridomorpha</taxon>
        <taxon>Ascaridoidea</taxon>
        <taxon>Ascarididae</taxon>
        <taxon>Ascaris</taxon>
    </lineage>
</organism>
<name>A0A0M3IA28_ASCLU</name>
<dbReference type="AlphaFoldDB" id="A0A0M3IA28"/>
<sequence length="109" mass="12397">MPSSLAEGHPECLEVFSRSTPLHLSPCDNCSRVAELQIEDNTEDAEDSRFICPHRRGIILYHIDAKREVETVKTENLDEFMEADHPTHSSESWIVAFERNRAMTTGIPT</sequence>
<dbReference type="Proteomes" id="UP000036681">
    <property type="component" value="Unplaced"/>
</dbReference>
<protein>
    <submittedName>
        <fullName evidence="2">Uncharacterized protein</fullName>
    </submittedName>
</protein>
<keyword evidence="1" id="KW-1185">Reference proteome</keyword>
<dbReference type="WBParaSite" id="ALUE_0001438401-mRNA-1">
    <property type="protein sequence ID" value="ALUE_0001438401-mRNA-1"/>
    <property type="gene ID" value="ALUE_0001438401"/>
</dbReference>
<evidence type="ECO:0000313" key="2">
    <source>
        <dbReference type="WBParaSite" id="ALUE_0001438401-mRNA-1"/>
    </source>
</evidence>
<proteinExistence type="predicted"/>
<reference evidence="2" key="1">
    <citation type="submission" date="2017-02" db="UniProtKB">
        <authorList>
            <consortium name="WormBaseParasite"/>
        </authorList>
    </citation>
    <scope>IDENTIFICATION</scope>
</reference>
<evidence type="ECO:0000313" key="1">
    <source>
        <dbReference type="Proteomes" id="UP000036681"/>
    </source>
</evidence>